<name>A0A0Q9YMK0_9GAMM</name>
<reference evidence="3" key="2">
    <citation type="journal article" date="2016" name="Genome Announc.">
        <title>Draft Genome Sequences of Two Novel Amoeba-Resistant Intranuclear Bacteria, 'Candidatus Berkiella cookevillensis' and 'Candidatus Berkiella aquae'.</title>
        <authorList>
            <person name="Mehari Y.T."/>
            <person name="Arivett B.A."/>
            <person name="Farone A.L."/>
            <person name="Gunderson J.H."/>
            <person name="Farone M.B."/>
        </authorList>
    </citation>
    <scope>NUCLEOTIDE SEQUENCE</scope>
    <source>
        <strain evidence="3">CC99</strain>
    </source>
</reference>
<reference evidence="3" key="3">
    <citation type="submission" date="2021-06" db="EMBL/GenBank/DDBJ databases">
        <title>Genomic Description and Analysis of Intracellular Bacteria, Candidatus Berkiella cookevillensis and Candidatus Berkiella aquae.</title>
        <authorList>
            <person name="Kidane D.T."/>
            <person name="Mehari Y.T."/>
            <person name="Rice F.C."/>
            <person name="Arivett B.A."/>
            <person name="Farone A.L."/>
            <person name="Berk S.G."/>
            <person name="Farone M.B."/>
        </authorList>
    </citation>
    <scope>NUCLEOTIDE SEQUENCE</scope>
    <source>
        <strain evidence="3">CC99</strain>
    </source>
</reference>
<evidence type="ECO:0000313" key="4">
    <source>
        <dbReference type="Proteomes" id="UP000051494"/>
    </source>
</evidence>
<feature type="region of interest" description="Disordered" evidence="1">
    <location>
        <begin position="106"/>
        <end position="134"/>
    </location>
</feature>
<dbReference type="RefSeq" id="WP_102134526.1">
    <property type="nucleotide sequence ID" value="NZ_LKHV02000001.1"/>
</dbReference>
<dbReference type="STRING" id="437022.CC99x_02491"/>
<accession>A0A0Q9YMK0</accession>
<reference evidence="2" key="1">
    <citation type="submission" date="2015-09" db="EMBL/GenBank/DDBJ databases">
        <title>Draft Genome Sequences of Two Novel Amoeba-resistant Intranuclear Bacteria, Candidatus Berkiella cookevillensis and Candidatus Berkiella aquae.</title>
        <authorList>
            <person name="Mehari Y.T."/>
            <person name="Arivett B.A."/>
            <person name="Farone A.L."/>
            <person name="Gunderson J.H."/>
            <person name="Farone M.B."/>
        </authorList>
    </citation>
    <scope>NUCLEOTIDE SEQUENCE [LARGE SCALE GENOMIC DNA]</scope>
    <source>
        <strain evidence="2">CC99</strain>
    </source>
</reference>
<dbReference type="EMBL" id="LKHV01000021">
    <property type="protein sequence ID" value="KRG17272.1"/>
    <property type="molecule type" value="Genomic_DNA"/>
</dbReference>
<dbReference type="OrthoDB" id="9789104at2"/>
<dbReference type="AlphaFoldDB" id="A0A0Q9YMK0"/>
<gene>
    <name evidence="3" type="ORF">CC99x_002305</name>
    <name evidence="2" type="ORF">CC99x_02491</name>
</gene>
<keyword evidence="4" id="KW-1185">Reference proteome</keyword>
<protein>
    <submittedName>
        <fullName evidence="3">Type II toxin-antitoxin system RelE/ParE family toxin</fullName>
    </submittedName>
</protein>
<dbReference type="Pfam" id="PF05973">
    <property type="entry name" value="Gp49"/>
    <property type="match status" value="1"/>
</dbReference>
<evidence type="ECO:0000256" key="1">
    <source>
        <dbReference type="SAM" id="MobiDB-lite"/>
    </source>
</evidence>
<organism evidence="2">
    <name type="scientific">Candidatus Berkiella cookevillensis</name>
    <dbReference type="NCBI Taxonomy" id="437022"/>
    <lineage>
        <taxon>Bacteria</taxon>
        <taxon>Pseudomonadati</taxon>
        <taxon>Pseudomonadota</taxon>
        <taxon>Gammaproteobacteria</taxon>
        <taxon>Candidatus Berkiellales</taxon>
        <taxon>Candidatus Berkiellaceae</taxon>
        <taxon>Candidatus Berkiella</taxon>
    </lineage>
</organism>
<dbReference type="InterPro" id="IPR009241">
    <property type="entry name" value="HigB-like"/>
</dbReference>
<dbReference type="PATRIC" id="fig|1590042.3.peg.2556"/>
<evidence type="ECO:0000313" key="3">
    <source>
        <dbReference type="EMBL" id="MCS5707731.1"/>
    </source>
</evidence>
<sequence>MIKKAKKIVEYTAYDGEQFTIEWYYNKQLNSDALDYFEDLDQAEQIEVLKLFKRMGDSGEIKNKTKFRNEGDKIYAFKPSQDRFLCFFFDGGKIIVTNAFRKKQNKLPKTEKEKAENRRKDYIERMSKGDYYDE</sequence>
<proteinExistence type="predicted"/>
<dbReference type="EMBL" id="LKHV02000001">
    <property type="protein sequence ID" value="MCS5707731.1"/>
    <property type="molecule type" value="Genomic_DNA"/>
</dbReference>
<evidence type="ECO:0000313" key="2">
    <source>
        <dbReference type="EMBL" id="KRG17272.1"/>
    </source>
</evidence>
<dbReference type="Proteomes" id="UP000051494">
    <property type="component" value="Unassembled WGS sequence"/>
</dbReference>
<comment type="caution">
    <text evidence="2">The sequence shown here is derived from an EMBL/GenBank/DDBJ whole genome shotgun (WGS) entry which is preliminary data.</text>
</comment>
<feature type="compositionally biased region" description="Basic and acidic residues" evidence="1">
    <location>
        <begin position="108"/>
        <end position="134"/>
    </location>
</feature>